<evidence type="ECO:0000256" key="8">
    <source>
        <dbReference type="ARBA" id="ARBA00022777"/>
    </source>
</evidence>
<keyword evidence="7 13" id="KW-0547">Nucleotide-binding</keyword>
<accession>A0AAV5RYP2</accession>
<dbReference type="GO" id="GO:0005524">
    <property type="term" value="F:ATP binding"/>
    <property type="evidence" value="ECO:0007669"/>
    <property type="project" value="UniProtKB-UniRule"/>
</dbReference>
<keyword evidence="8" id="KW-0418">Kinase</keyword>
<evidence type="ECO:0000256" key="2">
    <source>
        <dbReference type="ARBA" id="ARBA00012513"/>
    </source>
</evidence>
<dbReference type="GO" id="GO:0005634">
    <property type="term" value="C:nucleus"/>
    <property type="evidence" value="ECO:0007669"/>
    <property type="project" value="TreeGrafter"/>
</dbReference>
<gene>
    <name evidence="16" type="ORF">DAKH74_028180</name>
</gene>
<feature type="region of interest" description="Disordered" evidence="14">
    <location>
        <begin position="32"/>
        <end position="66"/>
    </location>
</feature>
<dbReference type="GO" id="GO:0006417">
    <property type="term" value="P:regulation of translation"/>
    <property type="evidence" value="ECO:0007669"/>
    <property type="project" value="UniProtKB-KW"/>
</dbReference>
<dbReference type="FunFam" id="3.30.200.20:FF:000314">
    <property type="entry name" value="Serine/threonine protein kinase"/>
    <property type="match status" value="1"/>
</dbReference>
<dbReference type="SMART" id="SM00220">
    <property type="entry name" value="S_TKc"/>
    <property type="match status" value="1"/>
</dbReference>
<reference evidence="16 17" key="1">
    <citation type="journal article" date="2023" name="Elife">
        <title>Identification of key yeast species and microbe-microbe interactions impacting larval growth of Drosophila in the wild.</title>
        <authorList>
            <person name="Mure A."/>
            <person name="Sugiura Y."/>
            <person name="Maeda R."/>
            <person name="Honda K."/>
            <person name="Sakurai N."/>
            <person name="Takahashi Y."/>
            <person name="Watada M."/>
            <person name="Katoh T."/>
            <person name="Gotoh A."/>
            <person name="Gotoh Y."/>
            <person name="Taniguchi I."/>
            <person name="Nakamura K."/>
            <person name="Hayashi T."/>
            <person name="Katayama T."/>
            <person name="Uemura T."/>
            <person name="Hattori Y."/>
        </authorList>
    </citation>
    <scope>NUCLEOTIDE SEQUENCE [LARGE SCALE GENOMIC DNA]</scope>
    <source>
        <strain evidence="16 17">KH-74</strain>
    </source>
</reference>
<keyword evidence="10" id="KW-0810">Translation regulation</keyword>
<evidence type="ECO:0000256" key="4">
    <source>
        <dbReference type="ARBA" id="ARBA00022527"/>
    </source>
</evidence>
<evidence type="ECO:0000256" key="3">
    <source>
        <dbReference type="ARBA" id="ARBA00022490"/>
    </source>
</evidence>
<keyword evidence="5" id="KW-0597">Phosphoprotein</keyword>
<feature type="region of interest" description="Disordered" evidence="14">
    <location>
        <begin position="752"/>
        <end position="774"/>
    </location>
</feature>
<evidence type="ECO:0000256" key="6">
    <source>
        <dbReference type="ARBA" id="ARBA00022679"/>
    </source>
</evidence>
<name>A0AAV5RYP2_MAUHU</name>
<dbReference type="EMBL" id="BTGD01000008">
    <property type="protein sequence ID" value="GMM56202.1"/>
    <property type="molecule type" value="Genomic_DNA"/>
</dbReference>
<keyword evidence="6" id="KW-0808">Transferase</keyword>
<dbReference type="PANTHER" id="PTHR24346:SF51">
    <property type="entry name" value="PAS DOMAIN-CONTAINING SERINE_THREONINE-PROTEIN KINASE"/>
    <property type="match status" value="1"/>
</dbReference>
<dbReference type="SUPFAM" id="SSF56112">
    <property type="entry name" value="Protein kinase-like (PK-like)"/>
    <property type="match status" value="1"/>
</dbReference>
<evidence type="ECO:0000313" key="17">
    <source>
        <dbReference type="Proteomes" id="UP001377567"/>
    </source>
</evidence>
<evidence type="ECO:0000259" key="15">
    <source>
        <dbReference type="PROSITE" id="PS50011"/>
    </source>
</evidence>
<evidence type="ECO:0000256" key="5">
    <source>
        <dbReference type="ARBA" id="ARBA00022553"/>
    </source>
</evidence>
<feature type="compositionally biased region" description="Polar residues" evidence="14">
    <location>
        <begin position="169"/>
        <end position="179"/>
    </location>
</feature>
<comment type="subcellular location">
    <subcellularLocation>
        <location evidence="1">Cytoplasm</location>
    </subcellularLocation>
</comment>
<dbReference type="EC" id="2.7.11.1" evidence="2"/>
<dbReference type="GO" id="GO:0004674">
    <property type="term" value="F:protein serine/threonine kinase activity"/>
    <property type="evidence" value="ECO:0007669"/>
    <property type="project" value="UniProtKB-KW"/>
</dbReference>
<dbReference type="Proteomes" id="UP001377567">
    <property type="component" value="Unassembled WGS sequence"/>
</dbReference>
<dbReference type="PROSITE" id="PS00107">
    <property type="entry name" value="PROTEIN_KINASE_ATP"/>
    <property type="match status" value="1"/>
</dbReference>
<keyword evidence="9 13" id="KW-0067">ATP-binding</keyword>
<dbReference type="AlphaFoldDB" id="A0AAV5RYP2"/>
<dbReference type="Gene3D" id="3.30.200.20">
    <property type="entry name" value="Phosphorylase Kinase, domain 1"/>
    <property type="match status" value="1"/>
</dbReference>
<dbReference type="PROSITE" id="PS50011">
    <property type="entry name" value="PROTEIN_KINASE_DOM"/>
    <property type="match status" value="1"/>
</dbReference>
<dbReference type="PROSITE" id="PS00108">
    <property type="entry name" value="PROTEIN_KINASE_ST"/>
    <property type="match status" value="1"/>
</dbReference>
<evidence type="ECO:0000256" key="13">
    <source>
        <dbReference type="PROSITE-ProRule" id="PRU10141"/>
    </source>
</evidence>
<dbReference type="CDD" id="cd14004">
    <property type="entry name" value="STKc_PASK"/>
    <property type="match status" value="1"/>
</dbReference>
<dbReference type="GO" id="GO:0005829">
    <property type="term" value="C:cytosol"/>
    <property type="evidence" value="ECO:0007669"/>
    <property type="project" value="TreeGrafter"/>
</dbReference>
<evidence type="ECO:0000313" key="16">
    <source>
        <dbReference type="EMBL" id="GMM56202.1"/>
    </source>
</evidence>
<evidence type="ECO:0000256" key="9">
    <source>
        <dbReference type="ARBA" id="ARBA00022840"/>
    </source>
</evidence>
<dbReference type="Gene3D" id="1.10.510.10">
    <property type="entry name" value="Transferase(Phosphotransferase) domain 1"/>
    <property type="match status" value="1"/>
</dbReference>
<evidence type="ECO:0000256" key="11">
    <source>
        <dbReference type="ARBA" id="ARBA00047899"/>
    </source>
</evidence>
<comment type="caution">
    <text evidence="16">The sequence shown here is derived from an EMBL/GenBank/DDBJ whole genome shotgun (WGS) entry which is preliminary data.</text>
</comment>
<protein>
    <recommendedName>
        <fullName evidence="2">non-specific serine/threonine protein kinase</fullName>
        <ecNumber evidence="2">2.7.11.1</ecNumber>
    </recommendedName>
</protein>
<dbReference type="Pfam" id="PF00069">
    <property type="entry name" value="Pkinase"/>
    <property type="match status" value="1"/>
</dbReference>
<organism evidence="16 17">
    <name type="scientific">Maudiozyma humilis</name>
    <name type="common">Sour dough yeast</name>
    <name type="synonym">Kazachstania humilis</name>
    <dbReference type="NCBI Taxonomy" id="51915"/>
    <lineage>
        <taxon>Eukaryota</taxon>
        <taxon>Fungi</taxon>
        <taxon>Dikarya</taxon>
        <taxon>Ascomycota</taxon>
        <taxon>Saccharomycotina</taxon>
        <taxon>Saccharomycetes</taxon>
        <taxon>Saccharomycetales</taxon>
        <taxon>Saccharomycetaceae</taxon>
        <taxon>Maudiozyma</taxon>
    </lineage>
</organism>
<dbReference type="GO" id="GO:0045719">
    <property type="term" value="P:negative regulation of glycogen biosynthetic process"/>
    <property type="evidence" value="ECO:0007669"/>
    <property type="project" value="TreeGrafter"/>
</dbReference>
<feature type="compositionally biased region" description="Polar residues" evidence="14">
    <location>
        <begin position="33"/>
        <end position="42"/>
    </location>
</feature>
<feature type="compositionally biased region" description="Acidic residues" evidence="14">
    <location>
        <begin position="755"/>
        <end position="767"/>
    </location>
</feature>
<dbReference type="FunFam" id="1.10.510.10:FF:000320">
    <property type="entry name" value="Serine/threonine protein kinase"/>
    <property type="match status" value="1"/>
</dbReference>
<feature type="compositionally biased region" description="Low complexity" evidence="14">
    <location>
        <begin position="188"/>
        <end position="197"/>
    </location>
</feature>
<keyword evidence="17" id="KW-1185">Reference proteome</keyword>
<evidence type="ECO:0000256" key="1">
    <source>
        <dbReference type="ARBA" id="ARBA00004496"/>
    </source>
</evidence>
<dbReference type="InterPro" id="IPR000719">
    <property type="entry name" value="Prot_kinase_dom"/>
</dbReference>
<dbReference type="PANTHER" id="PTHR24346">
    <property type="entry name" value="MAP/MICROTUBULE AFFINITY-REGULATING KINASE"/>
    <property type="match status" value="1"/>
</dbReference>
<dbReference type="GO" id="GO:0035556">
    <property type="term" value="P:intracellular signal transduction"/>
    <property type="evidence" value="ECO:0007669"/>
    <property type="project" value="TreeGrafter"/>
</dbReference>
<evidence type="ECO:0000256" key="14">
    <source>
        <dbReference type="SAM" id="MobiDB-lite"/>
    </source>
</evidence>
<evidence type="ECO:0000256" key="12">
    <source>
        <dbReference type="ARBA" id="ARBA00048679"/>
    </source>
</evidence>
<feature type="region of interest" description="Disordered" evidence="14">
    <location>
        <begin position="169"/>
        <end position="206"/>
    </location>
</feature>
<evidence type="ECO:0000256" key="10">
    <source>
        <dbReference type="ARBA" id="ARBA00022845"/>
    </source>
</evidence>
<keyword evidence="3" id="KW-0963">Cytoplasm</keyword>
<dbReference type="InterPro" id="IPR017441">
    <property type="entry name" value="Protein_kinase_ATP_BS"/>
</dbReference>
<dbReference type="InterPro" id="IPR011009">
    <property type="entry name" value="Kinase-like_dom_sf"/>
</dbReference>
<dbReference type="GO" id="GO:0060917">
    <property type="term" value="P:regulation of (1-&gt;6)-beta-D-glucan biosynthetic process"/>
    <property type="evidence" value="ECO:0007669"/>
    <property type="project" value="UniProtKB-ARBA"/>
</dbReference>
<sequence length="1112" mass="124630">MFSIVRADPGSQDASASAHTSLSKDHSAACATSIGSASSGDSPASLAASPETPVLQKQRPQCLQRPQRITDFHKLYAITNESTHAYSYNPLSPNSLTVRLNILKRTLELLINNPELMREPHESSCRDSPASSRTTHRRTLSVQRPPLHSRHPTEVFSGNHRTAALNAFVNNSSSTSDSLTPPKRPAVSRRSVSSLSAMTPLMNDGDVDGDSDTLIGSLREPPHPLYKNSDATRSAELLQTQRLELTSLLRFLNETLEKNTSSKATHLHQLSLLNINKLFNSAAHDHNTTLQMKKALLDSLAEPFVQQQPESPTTHTLTAAPLPIEDRIRNIINSFTAAKNSHSMAIFTCEEDYPWSFKSANDLTCLNFGVSKKTIKILTLLDLIHLDARDFVIAKLTDLDVKENGMVMTGEIIPTVSNGVLTWSSLWIKKKNDMLVCVFEKVPCDYMDLTVDYQAGFRIKKIAHTGNNNLLVGASLPPDFDINNTNNNENCYIDPGHFSKSLAALIDSSTKRFTEEQSQAQGDEDSTAAVDSEALSFRIAQEINTTRYFTLNHLSSNIPCAISCASLNNTLKLKVHSLPYQSGLFILDRQTDASSHEGFQYKVVSFNKSISKNLFGYRYKELIDQPITKIIPNFNKIVKYILDNYQNLDIQSNENEGLILTEHFLRKVQATMDHDQDGFYTSVGIDGRHKDGALVKVDIQMRVIDENIISLWLTHSRDVIFTDYNTIPSQLHIMEQEQEDNFKNLVREISLGSTGDEDSEDETEAPCEAEVGNTTTSTIVEESHSSEIDELQESVAIAKQTFVNDKSAFVRAKLSQLDETKMKAPASQQEFPDLATIGANRRTTKFSDYTIIQKLGEGAYGKVHLCLHNKTKKPVIIKSIFKERILVDTWVRDRQLGTIPSEIDVMARFNTQPHDNILKILGFFEDDTYYYIEIERHGGDQGCIDLFDLIEFKEDMTEREARLIFRQIAAAVKHMHDHGIVHRDIKDENIIVDGNGVVKLIDFGSAAYAKSGPFDVFVGTIDYASPEVLQGQAYSGKPQDVWAIGILLYTIIFKENPFYNVDEILEGSLRMDSEKHVSDGCKYFISMILDRDIDNRPTIDDIVNSMWLRCDD</sequence>
<dbReference type="InterPro" id="IPR008271">
    <property type="entry name" value="Ser/Thr_kinase_AS"/>
</dbReference>
<keyword evidence="4" id="KW-0723">Serine/threonine-protein kinase</keyword>
<evidence type="ECO:0000256" key="7">
    <source>
        <dbReference type="ARBA" id="ARBA00022741"/>
    </source>
</evidence>
<feature type="binding site" evidence="13">
    <location>
        <position position="882"/>
    </location>
    <ligand>
        <name>ATP</name>
        <dbReference type="ChEBI" id="CHEBI:30616"/>
    </ligand>
</feature>
<feature type="domain" description="Protein kinase" evidence="15">
    <location>
        <begin position="849"/>
        <end position="1108"/>
    </location>
</feature>
<comment type="catalytic activity">
    <reaction evidence="11">
        <text>L-threonyl-[protein] + ATP = O-phospho-L-threonyl-[protein] + ADP + H(+)</text>
        <dbReference type="Rhea" id="RHEA:46608"/>
        <dbReference type="Rhea" id="RHEA-COMP:11060"/>
        <dbReference type="Rhea" id="RHEA-COMP:11605"/>
        <dbReference type="ChEBI" id="CHEBI:15378"/>
        <dbReference type="ChEBI" id="CHEBI:30013"/>
        <dbReference type="ChEBI" id="CHEBI:30616"/>
        <dbReference type="ChEBI" id="CHEBI:61977"/>
        <dbReference type="ChEBI" id="CHEBI:456216"/>
        <dbReference type="EC" id="2.7.11.1"/>
    </reaction>
</comment>
<feature type="region of interest" description="Disordered" evidence="14">
    <location>
        <begin position="118"/>
        <end position="153"/>
    </location>
</feature>
<proteinExistence type="predicted"/>
<feature type="region of interest" description="Disordered" evidence="14">
    <location>
        <begin position="1"/>
        <end position="20"/>
    </location>
</feature>
<comment type="catalytic activity">
    <reaction evidence="12">
        <text>L-seryl-[protein] + ATP = O-phospho-L-seryl-[protein] + ADP + H(+)</text>
        <dbReference type="Rhea" id="RHEA:17989"/>
        <dbReference type="Rhea" id="RHEA-COMP:9863"/>
        <dbReference type="Rhea" id="RHEA-COMP:11604"/>
        <dbReference type="ChEBI" id="CHEBI:15378"/>
        <dbReference type="ChEBI" id="CHEBI:29999"/>
        <dbReference type="ChEBI" id="CHEBI:30616"/>
        <dbReference type="ChEBI" id="CHEBI:83421"/>
        <dbReference type="ChEBI" id="CHEBI:456216"/>
        <dbReference type="EC" id="2.7.11.1"/>
    </reaction>
</comment>